<accession>A0A419EQ94</accession>
<dbReference type="SUPFAM" id="SSF54862">
    <property type="entry name" value="4Fe-4S ferredoxins"/>
    <property type="match status" value="1"/>
</dbReference>
<feature type="domain" description="4Fe-4S ferredoxin-type" evidence="4">
    <location>
        <begin position="176"/>
        <end position="205"/>
    </location>
</feature>
<feature type="domain" description="4Fe-4S ferredoxin-type" evidence="4">
    <location>
        <begin position="37"/>
        <end position="66"/>
    </location>
</feature>
<dbReference type="CDD" id="cd16373">
    <property type="entry name" value="DMSOR_beta_like"/>
    <property type="match status" value="1"/>
</dbReference>
<comment type="caution">
    <text evidence="5">The sequence shown here is derived from an EMBL/GenBank/DDBJ whole genome shotgun (WGS) entry which is preliminary data.</text>
</comment>
<dbReference type="InterPro" id="IPR017900">
    <property type="entry name" value="4Fe4S_Fe_S_CS"/>
</dbReference>
<dbReference type="GO" id="GO:0046872">
    <property type="term" value="F:metal ion binding"/>
    <property type="evidence" value="ECO:0007669"/>
    <property type="project" value="UniProtKB-KW"/>
</dbReference>
<dbReference type="InterPro" id="IPR017896">
    <property type="entry name" value="4Fe4S_Fe-S-bd"/>
</dbReference>
<sequence length="227" mass="25070">RAFVGTAVASTALVPLMKVNYQRKSLYPWVIRPPGVDDERVFLAECVRCGECMKVCLKNALHPTLIEAGLEGLWSPKLVPRVGYCEYNCTLCGQVCPSGAIPELTREQKHKAKMGTAFFDKNRCIPWVAHQKWSEKTEWSKEYNCAVCEEHCPTPKKAIQFSDVTVQTADGPQTIRRPVVVEDECIGCGICEYVCPLDGPAAVRVISRNAAKQSGASKEFSDQATAT</sequence>
<keyword evidence="1" id="KW-0479">Metal-binding</keyword>
<dbReference type="PROSITE" id="PS51379">
    <property type="entry name" value="4FE4S_FER_2"/>
    <property type="match status" value="3"/>
</dbReference>
<dbReference type="AlphaFoldDB" id="A0A419EQ94"/>
<dbReference type="EMBL" id="QZKI01000130">
    <property type="protein sequence ID" value="RJP65114.1"/>
    <property type="molecule type" value="Genomic_DNA"/>
</dbReference>
<name>A0A419EQ94_9BACT</name>
<protein>
    <submittedName>
        <fullName evidence="5">4Fe-4S dicluster domain-containing protein</fullName>
    </submittedName>
</protein>
<proteinExistence type="predicted"/>
<feature type="non-terminal residue" evidence="5">
    <location>
        <position position="1"/>
    </location>
</feature>
<reference evidence="5 6" key="1">
    <citation type="journal article" date="2017" name="ISME J.">
        <title>Energy and carbon metabolisms in a deep terrestrial subsurface fluid microbial community.</title>
        <authorList>
            <person name="Momper L."/>
            <person name="Jungbluth S.P."/>
            <person name="Lee M.D."/>
            <person name="Amend J.P."/>
        </authorList>
    </citation>
    <scope>NUCLEOTIDE SEQUENCE [LARGE SCALE GENOMIC DNA]</scope>
    <source>
        <strain evidence="5">SURF_17</strain>
    </source>
</reference>
<dbReference type="PROSITE" id="PS00198">
    <property type="entry name" value="4FE4S_FER_1"/>
    <property type="match status" value="1"/>
</dbReference>
<keyword evidence="2" id="KW-0408">Iron</keyword>
<gene>
    <name evidence="5" type="ORF">C4532_18080</name>
</gene>
<dbReference type="Gene3D" id="3.30.70.20">
    <property type="match status" value="2"/>
</dbReference>
<dbReference type="Pfam" id="PF12838">
    <property type="entry name" value="Fer4_7"/>
    <property type="match status" value="1"/>
</dbReference>
<evidence type="ECO:0000256" key="2">
    <source>
        <dbReference type="ARBA" id="ARBA00023004"/>
    </source>
</evidence>
<evidence type="ECO:0000256" key="3">
    <source>
        <dbReference type="ARBA" id="ARBA00023014"/>
    </source>
</evidence>
<keyword evidence="3" id="KW-0411">Iron-sulfur</keyword>
<dbReference type="Proteomes" id="UP000285961">
    <property type="component" value="Unassembled WGS sequence"/>
</dbReference>
<evidence type="ECO:0000313" key="5">
    <source>
        <dbReference type="EMBL" id="RJP65114.1"/>
    </source>
</evidence>
<evidence type="ECO:0000259" key="4">
    <source>
        <dbReference type="PROSITE" id="PS51379"/>
    </source>
</evidence>
<evidence type="ECO:0000256" key="1">
    <source>
        <dbReference type="ARBA" id="ARBA00022723"/>
    </source>
</evidence>
<feature type="domain" description="4Fe-4S ferredoxin-type" evidence="4">
    <location>
        <begin position="74"/>
        <end position="107"/>
    </location>
</feature>
<organism evidence="5 6">
    <name type="scientific">Candidatus Abyssobacteria bacterium SURF_17</name>
    <dbReference type="NCBI Taxonomy" id="2093361"/>
    <lineage>
        <taxon>Bacteria</taxon>
        <taxon>Pseudomonadati</taxon>
        <taxon>Candidatus Hydrogenedentota</taxon>
        <taxon>Candidatus Abyssobacteria</taxon>
    </lineage>
</organism>
<dbReference type="GO" id="GO:0051536">
    <property type="term" value="F:iron-sulfur cluster binding"/>
    <property type="evidence" value="ECO:0007669"/>
    <property type="project" value="UniProtKB-KW"/>
</dbReference>
<evidence type="ECO:0000313" key="6">
    <source>
        <dbReference type="Proteomes" id="UP000285961"/>
    </source>
</evidence>